<dbReference type="InterPro" id="IPR050214">
    <property type="entry name" value="Cys_Synth/Cystath_Beta-Synth"/>
</dbReference>
<dbReference type="EMBL" id="VFOQ01000001">
    <property type="protein sequence ID" value="TQL60194.1"/>
    <property type="molecule type" value="Genomic_DNA"/>
</dbReference>
<dbReference type="Pfam" id="PF00291">
    <property type="entry name" value="PALP"/>
    <property type="match status" value="1"/>
</dbReference>
<dbReference type="CDD" id="cd01561">
    <property type="entry name" value="CBS_like"/>
    <property type="match status" value="1"/>
</dbReference>
<dbReference type="SUPFAM" id="SSF53686">
    <property type="entry name" value="Tryptophan synthase beta subunit-like PLP-dependent enzymes"/>
    <property type="match status" value="1"/>
</dbReference>
<keyword evidence="4" id="KW-0028">Amino-acid biosynthesis</keyword>
<name>A0A542ZIM2_9MICO</name>
<keyword evidence="7" id="KW-0198">Cysteine biosynthesis</keyword>
<comment type="catalytic activity">
    <reaction evidence="8">
        <text>O-acetyl-L-serine + hydrogen sulfide = L-cysteine + acetate</text>
        <dbReference type="Rhea" id="RHEA:14829"/>
        <dbReference type="ChEBI" id="CHEBI:29919"/>
        <dbReference type="ChEBI" id="CHEBI:30089"/>
        <dbReference type="ChEBI" id="CHEBI:35235"/>
        <dbReference type="ChEBI" id="CHEBI:58340"/>
        <dbReference type="EC" id="2.5.1.47"/>
    </reaction>
</comment>
<proteinExistence type="inferred from homology"/>
<evidence type="ECO:0000256" key="2">
    <source>
        <dbReference type="ARBA" id="ARBA00007103"/>
    </source>
</evidence>
<dbReference type="InterPro" id="IPR001926">
    <property type="entry name" value="TrpB-like_PALP"/>
</dbReference>
<dbReference type="Gene3D" id="3.40.50.1100">
    <property type="match status" value="2"/>
</dbReference>
<sequence length="323" mass="33470">MRGVTGTNAQTAATGDAGDVLATIGNTPLVTLRRVVPPGCGEVVVKVEGQNPTGSMKDRMAQAMVAGAERDGRLRPGGTVVEYTGGSTGASLALVCAARGYRLRIVTSDAFSQDKLTQMAAYGAELTLVPSEGGLITKGLIEQMVATAREVSREPGTYWTDQLTNTDSIAGYHSLGEEIWTQTGGRVDAFVQSIGTAASLRGTAGALRAHHPGLRVVAVEPGESAVLSGGAPGAHPIEGIGIGYRPPMWDPELPDEVRAVPSDDAEEMARRLAREEGLFAGTSSGANVLAAIEVARRLGPGSRVATLLVDSGLKYLSTGVYSR</sequence>
<keyword evidence="11" id="KW-1185">Reference proteome</keyword>
<dbReference type="PROSITE" id="PS00901">
    <property type="entry name" value="CYS_SYNTHASE"/>
    <property type="match status" value="1"/>
</dbReference>
<comment type="similarity">
    <text evidence="2">Belongs to the cysteine synthase/cystathionine beta-synthase family.</text>
</comment>
<dbReference type="EC" id="2.5.1.47" evidence="3"/>
<evidence type="ECO:0000259" key="9">
    <source>
        <dbReference type="Pfam" id="PF00291"/>
    </source>
</evidence>
<comment type="caution">
    <text evidence="10">The sequence shown here is derived from an EMBL/GenBank/DDBJ whole genome shotgun (WGS) entry which is preliminary data.</text>
</comment>
<organism evidence="10 11">
    <name type="scientific">Oryzihumus leptocrescens</name>
    <dbReference type="NCBI Taxonomy" id="297536"/>
    <lineage>
        <taxon>Bacteria</taxon>
        <taxon>Bacillati</taxon>
        <taxon>Actinomycetota</taxon>
        <taxon>Actinomycetes</taxon>
        <taxon>Micrococcales</taxon>
        <taxon>Intrasporangiaceae</taxon>
        <taxon>Oryzihumus</taxon>
    </lineage>
</organism>
<reference evidence="10 11" key="1">
    <citation type="submission" date="2019-06" db="EMBL/GenBank/DDBJ databases">
        <title>Sequencing the genomes of 1000 actinobacteria strains.</title>
        <authorList>
            <person name="Klenk H.-P."/>
        </authorList>
    </citation>
    <scope>NUCLEOTIDE SEQUENCE [LARGE SCALE GENOMIC DNA]</scope>
    <source>
        <strain evidence="10 11">DSM 18082</strain>
    </source>
</reference>
<evidence type="ECO:0000256" key="5">
    <source>
        <dbReference type="ARBA" id="ARBA00022679"/>
    </source>
</evidence>
<evidence type="ECO:0000256" key="6">
    <source>
        <dbReference type="ARBA" id="ARBA00022898"/>
    </source>
</evidence>
<evidence type="ECO:0000256" key="8">
    <source>
        <dbReference type="ARBA" id="ARBA00047931"/>
    </source>
</evidence>
<dbReference type="Proteomes" id="UP000319514">
    <property type="component" value="Unassembled WGS sequence"/>
</dbReference>
<comment type="cofactor">
    <cofactor evidence="1">
        <name>pyridoxal 5'-phosphate</name>
        <dbReference type="ChEBI" id="CHEBI:597326"/>
    </cofactor>
</comment>
<keyword evidence="5" id="KW-0808">Transferase</keyword>
<evidence type="ECO:0000313" key="10">
    <source>
        <dbReference type="EMBL" id="TQL60194.1"/>
    </source>
</evidence>
<dbReference type="AlphaFoldDB" id="A0A542ZIM2"/>
<evidence type="ECO:0000256" key="3">
    <source>
        <dbReference type="ARBA" id="ARBA00012681"/>
    </source>
</evidence>
<dbReference type="InterPro" id="IPR036052">
    <property type="entry name" value="TrpB-like_PALP_sf"/>
</dbReference>
<gene>
    <name evidence="10" type="ORF">FB474_1577</name>
</gene>
<accession>A0A542ZIM2</accession>
<keyword evidence="6" id="KW-0663">Pyridoxal phosphate</keyword>
<protein>
    <recommendedName>
        <fullName evidence="3">cysteine synthase</fullName>
        <ecNumber evidence="3">2.5.1.47</ecNumber>
    </recommendedName>
</protein>
<dbReference type="InterPro" id="IPR001216">
    <property type="entry name" value="P-phosphate_BS"/>
</dbReference>
<dbReference type="FunFam" id="3.40.50.1100:FF:000006">
    <property type="entry name" value="Cysteine synthase"/>
    <property type="match status" value="1"/>
</dbReference>
<dbReference type="GO" id="GO:0004124">
    <property type="term" value="F:cysteine synthase activity"/>
    <property type="evidence" value="ECO:0007669"/>
    <property type="project" value="UniProtKB-EC"/>
</dbReference>
<dbReference type="GO" id="GO:0006535">
    <property type="term" value="P:cysteine biosynthetic process from serine"/>
    <property type="evidence" value="ECO:0007669"/>
    <property type="project" value="InterPro"/>
</dbReference>
<evidence type="ECO:0000313" key="11">
    <source>
        <dbReference type="Proteomes" id="UP000319514"/>
    </source>
</evidence>
<feature type="domain" description="Tryptophan synthase beta chain-like PALP" evidence="9">
    <location>
        <begin position="22"/>
        <end position="308"/>
    </location>
</feature>
<evidence type="ECO:0000256" key="4">
    <source>
        <dbReference type="ARBA" id="ARBA00022605"/>
    </source>
</evidence>
<dbReference type="OrthoDB" id="9805733at2"/>
<dbReference type="PANTHER" id="PTHR10314">
    <property type="entry name" value="CYSTATHIONINE BETA-SYNTHASE"/>
    <property type="match status" value="1"/>
</dbReference>
<evidence type="ECO:0000256" key="7">
    <source>
        <dbReference type="ARBA" id="ARBA00023192"/>
    </source>
</evidence>
<evidence type="ECO:0000256" key="1">
    <source>
        <dbReference type="ARBA" id="ARBA00001933"/>
    </source>
</evidence>